<keyword evidence="5" id="KW-1185">Reference proteome</keyword>
<comment type="caution">
    <text evidence="4">The sequence shown here is derived from an EMBL/GenBank/DDBJ whole genome shotgun (WGS) entry which is preliminary data.</text>
</comment>
<feature type="region of interest" description="Disordered" evidence="1">
    <location>
        <begin position="165"/>
        <end position="189"/>
    </location>
</feature>
<reference evidence="5" key="1">
    <citation type="journal article" date="2020" name="Appl. Environ. Microbiol.">
        <title>Diazotrophic Anaeromyxobacter Isolates from Soils.</title>
        <authorList>
            <person name="Masuda Y."/>
            <person name="Yamanaka H."/>
            <person name="Xu Z.X."/>
            <person name="Shiratori Y."/>
            <person name="Aono T."/>
            <person name="Amachi S."/>
            <person name="Senoo K."/>
            <person name="Itoh H."/>
        </authorList>
    </citation>
    <scope>NUCLEOTIDE SEQUENCE [LARGE SCALE GENOMIC DNA]</scope>
    <source>
        <strain evidence="5">R267</strain>
    </source>
</reference>
<organism evidence="4 5">
    <name type="scientific">Anaeromyxobacter diazotrophicus</name>
    <dbReference type="NCBI Taxonomy" id="2590199"/>
    <lineage>
        <taxon>Bacteria</taxon>
        <taxon>Pseudomonadati</taxon>
        <taxon>Myxococcota</taxon>
        <taxon>Myxococcia</taxon>
        <taxon>Myxococcales</taxon>
        <taxon>Cystobacterineae</taxon>
        <taxon>Anaeromyxobacteraceae</taxon>
        <taxon>Anaeromyxobacter</taxon>
    </lineage>
</organism>
<dbReference type="InterPro" id="IPR049806">
    <property type="entry name" value="MasK-like_C"/>
</dbReference>
<gene>
    <name evidence="4" type="ORF">AMYX_19670</name>
</gene>
<dbReference type="RefSeq" id="WP_176064698.1">
    <property type="nucleotide sequence ID" value="NZ_BJTG01000004.1"/>
</dbReference>
<evidence type="ECO:0000256" key="1">
    <source>
        <dbReference type="SAM" id="MobiDB-lite"/>
    </source>
</evidence>
<dbReference type="NCBIfam" id="NF033768">
    <property type="entry name" value="myxo_SS_tail"/>
    <property type="match status" value="1"/>
</dbReference>
<dbReference type="AlphaFoldDB" id="A0A7I9VLD1"/>
<name>A0A7I9VLD1_9BACT</name>
<evidence type="ECO:0000313" key="5">
    <source>
        <dbReference type="Proteomes" id="UP000503640"/>
    </source>
</evidence>
<keyword evidence="2" id="KW-0812">Transmembrane</keyword>
<dbReference type="InterPro" id="IPR025640">
    <property type="entry name" value="GYF_2"/>
</dbReference>
<evidence type="ECO:0000256" key="2">
    <source>
        <dbReference type="SAM" id="Phobius"/>
    </source>
</evidence>
<dbReference type="Pfam" id="PF14237">
    <property type="entry name" value="GYF_2"/>
    <property type="match status" value="1"/>
</dbReference>
<keyword evidence="2" id="KW-0472">Membrane</keyword>
<feature type="domain" description="GYF" evidence="3">
    <location>
        <begin position="14"/>
        <end position="62"/>
    </location>
</feature>
<dbReference type="EMBL" id="BJTG01000004">
    <property type="protein sequence ID" value="GEJ57226.1"/>
    <property type="molecule type" value="Genomic_DNA"/>
</dbReference>
<accession>A0A7I9VLD1</accession>
<evidence type="ECO:0000259" key="3">
    <source>
        <dbReference type="Pfam" id="PF14237"/>
    </source>
</evidence>
<feature type="transmembrane region" description="Helical" evidence="2">
    <location>
        <begin position="95"/>
        <end position="116"/>
    </location>
</feature>
<keyword evidence="2" id="KW-1133">Transmembrane helix</keyword>
<evidence type="ECO:0000313" key="4">
    <source>
        <dbReference type="EMBL" id="GEJ57226.1"/>
    </source>
</evidence>
<protein>
    <recommendedName>
        <fullName evidence="3">GYF domain-containing protein</fullName>
    </recommendedName>
</protein>
<sequence length="294" mass="31190">MNDALDTQAATREWLFKDGVQVFGPIPEARLVELLLEGRVGPGTLVANEDGAWRPASEVPGFLVHLRKAEARARVEAEVTGAARLARRRTALQGSALAVVILLLVTLVGVGAFLLATRRWERRSALLDDLGDGIAITSARVGNGARSSAADDEIAIPDLPAGAPAGASAAPKPHAAAAARGARPGAATGSAEGGDLVMAQYDPRRIQAVVARQQGSLAPCLRDEAKRSPEFAGDIPIEFAVGNDGRVAALWIDEPRFKSGPLRECLFARLREWSFDRFPGQRPVVSLSFRISPL</sequence>
<proteinExistence type="predicted"/>
<dbReference type="Proteomes" id="UP000503640">
    <property type="component" value="Unassembled WGS sequence"/>
</dbReference>